<keyword evidence="2 5" id="KW-0812">Transmembrane</keyword>
<dbReference type="Pfam" id="PF01925">
    <property type="entry name" value="TauE"/>
    <property type="match status" value="1"/>
</dbReference>
<organism evidence="6">
    <name type="scientific">uncultured delta proteobacterium</name>
    <dbReference type="NCBI Taxonomy" id="34034"/>
    <lineage>
        <taxon>Bacteria</taxon>
        <taxon>Deltaproteobacteria</taxon>
        <taxon>environmental samples</taxon>
    </lineage>
</organism>
<evidence type="ECO:0000256" key="4">
    <source>
        <dbReference type="ARBA" id="ARBA00023136"/>
    </source>
</evidence>
<gene>
    <name evidence="6" type="ORF">KL86DPRO_50174</name>
</gene>
<feature type="transmembrane region" description="Helical" evidence="5">
    <location>
        <begin position="28"/>
        <end position="49"/>
    </location>
</feature>
<reference evidence="6" key="1">
    <citation type="submission" date="2016-04" db="EMBL/GenBank/DDBJ databases">
        <authorList>
            <person name="Evans L.H."/>
            <person name="Alamgir A."/>
            <person name="Owens N."/>
            <person name="Weber N.D."/>
            <person name="Virtaneva K."/>
            <person name="Barbian K."/>
            <person name="Babar A."/>
            <person name="Rosenke K."/>
        </authorList>
    </citation>
    <scope>NUCLEOTIDE SEQUENCE</scope>
    <source>
        <strain evidence="6">86</strain>
    </source>
</reference>
<keyword evidence="3 5" id="KW-1133">Transmembrane helix</keyword>
<dbReference type="GO" id="GO:0005886">
    <property type="term" value="C:plasma membrane"/>
    <property type="evidence" value="ECO:0007669"/>
    <property type="project" value="UniProtKB-SubCell"/>
</dbReference>
<feature type="transmembrane region" description="Helical" evidence="5">
    <location>
        <begin position="112"/>
        <end position="129"/>
    </location>
</feature>
<evidence type="ECO:0000256" key="1">
    <source>
        <dbReference type="ARBA" id="ARBA00004141"/>
    </source>
</evidence>
<dbReference type="EMBL" id="FLUQ01000005">
    <property type="protein sequence ID" value="SBW09451.1"/>
    <property type="molecule type" value="Genomic_DNA"/>
</dbReference>
<keyword evidence="5" id="KW-1003">Cell membrane</keyword>
<evidence type="ECO:0000256" key="2">
    <source>
        <dbReference type="ARBA" id="ARBA00022692"/>
    </source>
</evidence>
<feature type="transmembrane region" description="Helical" evidence="5">
    <location>
        <begin position="141"/>
        <end position="162"/>
    </location>
</feature>
<feature type="transmembrane region" description="Helical" evidence="5">
    <location>
        <begin position="69"/>
        <end position="92"/>
    </location>
</feature>
<dbReference type="AlphaFoldDB" id="A0A212KCR5"/>
<evidence type="ECO:0000256" key="5">
    <source>
        <dbReference type="RuleBase" id="RU363041"/>
    </source>
</evidence>
<evidence type="ECO:0000313" key="6">
    <source>
        <dbReference type="EMBL" id="SBW09451.1"/>
    </source>
</evidence>
<accession>A0A212KCR5</accession>
<keyword evidence="4 5" id="KW-0472">Membrane</keyword>
<sequence>MIAYFSVALAALFVSCLTFYSGFGLGTMLMPVFALFFPVQSAVAATAMVHGANNILKVFVVGKHADRGVVLRFGLPAMLAAFAGAAALGYAARFAPVATYTVGSFPASITPLKLLIAGLMVIFAMFELVPKLSSLRIDRKYLVLGGLLSGFFGGFSGNQGALRATFLTKMDLSTEAFVGSNAMIAFMVDVARITVYGMVFWLSPETAGLTAGQAPLIVTGGIAAFAGTLLGKQFLHKITMNYVKNLTGALLLLIAVLLGAGLV</sequence>
<feature type="transmembrane region" description="Helical" evidence="5">
    <location>
        <begin position="242"/>
        <end position="262"/>
    </location>
</feature>
<comment type="similarity">
    <text evidence="5">Belongs to the 4-toluene sulfonate uptake permease (TSUP) (TC 2.A.102) family.</text>
</comment>
<proteinExistence type="inferred from homology"/>
<protein>
    <recommendedName>
        <fullName evidence="5">Probable membrane transporter protein</fullName>
    </recommendedName>
</protein>
<feature type="transmembrane region" description="Helical" evidence="5">
    <location>
        <begin position="214"/>
        <end position="230"/>
    </location>
</feature>
<comment type="subcellular location">
    <subcellularLocation>
        <location evidence="5">Cell membrane</location>
        <topology evidence="5">Multi-pass membrane protein</topology>
    </subcellularLocation>
    <subcellularLocation>
        <location evidence="1">Membrane</location>
        <topology evidence="1">Multi-pass membrane protein</topology>
    </subcellularLocation>
</comment>
<evidence type="ECO:0000256" key="3">
    <source>
        <dbReference type="ARBA" id="ARBA00022989"/>
    </source>
</evidence>
<dbReference type="InterPro" id="IPR002781">
    <property type="entry name" value="TM_pro_TauE-like"/>
</dbReference>
<name>A0A212KCR5_9DELT</name>